<proteinExistence type="predicted"/>
<keyword evidence="2" id="KW-1133">Transmembrane helix</keyword>
<accession>A0AAD5RQL6</accession>
<dbReference type="AlphaFoldDB" id="A0AAD5RQL6"/>
<feature type="compositionally biased region" description="Polar residues" evidence="1">
    <location>
        <begin position="207"/>
        <end position="241"/>
    </location>
</feature>
<evidence type="ECO:0000313" key="4">
    <source>
        <dbReference type="Proteomes" id="UP001201980"/>
    </source>
</evidence>
<evidence type="ECO:0000256" key="1">
    <source>
        <dbReference type="SAM" id="MobiDB-lite"/>
    </source>
</evidence>
<feature type="region of interest" description="Disordered" evidence="1">
    <location>
        <begin position="174"/>
        <end position="242"/>
    </location>
</feature>
<feature type="region of interest" description="Disordered" evidence="1">
    <location>
        <begin position="111"/>
        <end position="131"/>
    </location>
</feature>
<feature type="transmembrane region" description="Helical" evidence="2">
    <location>
        <begin position="50"/>
        <end position="76"/>
    </location>
</feature>
<dbReference type="Proteomes" id="UP001201980">
    <property type="component" value="Unassembled WGS sequence"/>
</dbReference>
<keyword evidence="4" id="KW-1185">Reference proteome</keyword>
<name>A0AAD5RQL6_9PEZI</name>
<evidence type="ECO:0000313" key="3">
    <source>
        <dbReference type="EMBL" id="KAJ2901549.1"/>
    </source>
</evidence>
<reference evidence="3" key="1">
    <citation type="submission" date="2022-07" db="EMBL/GenBank/DDBJ databases">
        <title>Draft genome sequence of Zalerion maritima ATCC 34329, a (micro)plastics degrading marine fungus.</title>
        <authorList>
            <person name="Paco A."/>
            <person name="Goncalves M.F.M."/>
            <person name="Rocha-Santos T.A.P."/>
            <person name="Alves A."/>
        </authorList>
    </citation>
    <scope>NUCLEOTIDE SEQUENCE</scope>
    <source>
        <strain evidence="3">ATCC 34329</strain>
    </source>
</reference>
<keyword evidence="2" id="KW-0812">Transmembrane</keyword>
<sequence length="262" mass="27309">MSKNGDSIFYTGGSGTSGDEGSGGEGEGGEIGIGGPKVDTPTSSAMSQGAIVAIVIVAAVIVLVMGVGIIVLCRFVESIKANREKARCVPRESLGRSATSMKIGLKRLSLVSRHGGPPTMENKENISGRNHPYFMLRPETRGNGKGSNVIVGPDGSTIDISRVGSIAIRSFGPDRKKAKGATRARFKKSGACSPGGKSSIKFAPSRGSCQPTLPSIQEVATSPQGTPSTPRTTGWQVSTPGQAPKTWPLPFFGYSPIHQNFH</sequence>
<feature type="compositionally biased region" description="Basic residues" evidence="1">
    <location>
        <begin position="176"/>
        <end position="188"/>
    </location>
</feature>
<feature type="region of interest" description="Disordered" evidence="1">
    <location>
        <begin position="1"/>
        <end position="42"/>
    </location>
</feature>
<keyword evidence="2" id="KW-0472">Membrane</keyword>
<organism evidence="3 4">
    <name type="scientific">Zalerion maritima</name>
    <dbReference type="NCBI Taxonomy" id="339359"/>
    <lineage>
        <taxon>Eukaryota</taxon>
        <taxon>Fungi</taxon>
        <taxon>Dikarya</taxon>
        <taxon>Ascomycota</taxon>
        <taxon>Pezizomycotina</taxon>
        <taxon>Sordariomycetes</taxon>
        <taxon>Lulworthiomycetidae</taxon>
        <taxon>Lulworthiales</taxon>
        <taxon>Lulworthiaceae</taxon>
        <taxon>Zalerion</taxon>
    </lineage>
</organism>
<evidence type="ECO:0000256" key="2">
    <source>
        <dbReference type="SAM" id="Phobius"/>
    </source>
</evidence>
<dbReference type="EMBL" id="JAKWBI020000147">
    <property type="protein sequence ID" value="KAJ2901549.1"/>
    <property type="molecule type" value="Genomic_DNA"/>
</dbReference>
<comment type="caution">
    <text evidence="3">The sequence shown here is derived from an EMBL/GenBank/DDBJ whole genome shotgun (WGS) entry which is preliminary data.</text>
</comment>
<feature type="compositionally biased region" description="Gly residues" evidence="1">
    <location>
        <begin position="12"/>
        <end position="35"/>
    </location>
</feature>
<protein>
    <submittedName>
        <fullName evidence="3">Uncharacterized protein</fullName>
    </submittedName>
</protein>
<gene>
    <name evidence="3" type="ORF">MKZ38_001682</name>
</gene>